<sequence length="54" mass="5663">MVGSTAGVGSRSNAPVVARGRLAERFAASFFAMASAPVRNCARNPDESRTKHLS</sequence>
<evidence type="ECO:0000313" key="2">
    <source>
        <dbReference type="Proteomes" id="UP001596223"/>
    </source>
</evidence>
<evidence type="ECO:0000313" key="1">
    <source>
        <dbReference type="EMBL" id="MFC6013798.1"/>
    </source>
</evidence>
<proteinExistence type="predicted"/>
<dbReference type="Proteomes" id="UP001596223">
    <property type="component" value="Unassembled WGS sequence"/>
</dbReference>
<reference evidence="2" key="1">
    <citation type="journal article" date="2019" name="Int. J. Syst. Evol. Microbiol.">
        <title>The Global Catalogue of Microorganisms (GCM) 10K type strain sequencing project: providing services to taxonomists for standard genome sequencing and annotation.</title>
        <authorList>
            <consortium name="The Broad Institute Genomics Platform"/>
            <consortium name="The Broad Institute Genome Sequencing Center for Infectious Disease"/>
            <person name="Wu L."/>
            <person name="Ma J."/>
        </authorList>
    </citation>
    <scope>NUCLEOTIDE SEQUENCE [LARGE SCALE GENOMIC DNA]</scope>
    <source>
        <strain evidence="2">CCUG 36956</strain>
    </source>
</reference>
<dbReference type="EMBL" id="JBHSQN010000015">
    <property type="protein sequence ID" value="MFC6013798.1"/>
    <property type="molecule type" value="Genomic_DNA"/>
</dbReference>
<gene>
    <name evidence="1" type="ORF">ACFP3H_22320</name>
</gene>
<comment type="caution">
    <text evidence="1">The sequence shown here is derived from an EMBL/GenBank/DDBJ whole genome shotgun (WGS) entry which is preliminary data.</text>
</comment>
<accession>A0ABW1JYS9</accession>
<keyword evidence="2" id="KW-1185">Reference proteome</keyword>
<organism evidence="1 2">
    <name type="scientific">Nocardia lasii</name>
    <dbReference type="NCBI Taxonomy" id="1616107"/>
    <lineage>
        <taxon>Bacteria</taxon>
        <taxon>Bacillati</taxon>
        <taxon>Actinomycetota</taxon>
        <taxon>Actinomycetes</taxon>
        <taxon>Mycobacteriales</taxon>
        <taxon>Nocardiaceae</taxon>
        <taxon>Nocardia</taxon>
    </lineage>
</organism>
<name>A0ABW1JYS9_9NOCA</name>
<protein>
    <submittedName>
        <fullName evidence="1">Uncharacterized protein</fullName>
    </submittedName>
</protein>
<dbReference type="RefSeq" id="WP_378609598.1">
    <property type="nucleotide sequence ID" value="NZ_JBHSQN010000015.1"/>
</dbReference>